<comment type="similarity">
    <text evidence="2 6">Belongs to the transposase mutator family.</text>
</comment>
<dbReference type="PANTHER" id="PTHR33217">
    <property type="entry name" value="TRANSPOSASE FOR INSERTION SEQUENCE ELEMENT IS1081"/>
    <property type="match status" value="1"/>
</dbReference>
<dbReference type="PROSITE" id="PS01007">
    <property type="entry name" value="TRANSPOSASE_MUTATOR"/>
    <property type="match status" value="1"/>
</dbReference>
<dbReference type="InterPro" id="IPR001207">
    <property type="entry name" value="Transposase_mutator"/>
</dbReference>
<evidence type="ECO:0000256" key="3">
    <source>
        <dbReference type="ARBA" id="ARBA00022578"/>
    </source>
</evidence>
<dbReference type="EMBL" id="AY458649">
    <property type="protein sequence ID" value="AAR38452.1"/>
    <property type="molecule type" value="Genomic_DNA"/>
</dbReference>
<dbReference type="NCBIfam" id="NF033543">
    <property type="entry name" value="transpos_IS256"/>
    <property type="match status" value="1"/>
</dbReference>
<dbReference type="GO" id="GO:0004803">
    <property type="term" value="F:transposase activity"/>
    <property type="evidence" value="ECO:0007669"/>
    <property type="project" value="UniProtKB-UniRule"/>
</dbReference>
<sequence length="415" mass="46098">METTNIVDFARRDRVTEALTDLLRTGAQQLTATTVEAELTSYLAQFTDVRTEAGHAAVVRNGHHPARPFQTGIGPVSVQIPKVRSMDGTSVTFRSARVPPDVRRTKTLEAALPWLYLNGISSGEMGAALKILLGSEAKDLSANTVSRLKGEWAKEYDGLRDADLDDGPIVYIWADGVHSGLRGENDKLCALVVVGVTARGQERLLAIEDGVREATQSWREVLLSLKSRGMNAHKLAIGDGAMGFWAALDEVYPEARQQRCWQHKTMNVLNCLAKLSQPKAKAAIHNIWQAENKVDAEKAFNLFIETYEPKSPKAALCLQKDRIERMAFFDFSVQHWQSTRTSSPIEPAFATIRHRTKRSKGRLSRDGMRHMMSKLGQCAEQNWRKPSGFDCLTKVITGHTFKDGIETTDPDQIAA</sequence>
<evidence type="ECO:0000313" key="7">
    <source>
        <dbReference type="EMBL" id="AAR38452.1"/>
    </source>
</evidence>
<proteinExistence type="inferred from homology"/>
<keyword evidence="6" id="KW-0814">Transposable element</keyword>
<dbReference type="PANTHER" id="PTHR33217:SF9">
    <property type="entry name" value="MUTATOR FAMILY TRANSPOSASE"/>
    <property type="match status" value="1"/>
</dbReference>
<dbReference type="GO" id="GO:0006313">
    <property type="term" value="P:DNA transposition"/>
    <property type="evidence" value="ECO:0007669"/>
    <property type="project" value="UniProtKB-UniRule"/>
</dbReference>
<organism evidence="7">
    <name type="scientific">uncultured marine bacterium 582</name>
    <dbReference type="NCBI Taxonomy" id="257402"/>
    <lineage>
        <taxon>Bacteria</taxon>
        <taxon>environmental samples</taxon>
    </lineage>
</organism>
<evidence type="ECO:0000256" key="1">
    <source>
        <dbReference type="ARBA" id="ARBA00002190"/>
    </source>
</evidence>
<protein>
    <recommendedName>
        <fullName evidence="6">Mutator family transposase</fullName>
    </recommendedName>
</protein>
<keyword evidence="3 6" id="KW-0815">Transposition</keyword>
<dbReference type="AlphaFoldDB" id="Q6SEX0"/>
<comment type="function">
    <text evidence="1 6">Required for the transposition of the insertion element.</text>
</comment>
<evidence type="ECO:0000256" key="2">
    <source>
        <dbReference type="ARBA" id="ARBA00010961"/>
    </source>
</evidence>
<keyword evidence="5 6" id="KW-0233">DNA recombination</keyword>
<reference evidence="7" key="2">
    <citation type="submission" date="2003-12" db="EMBL/GenBank/DDBJ databases">
        <title>Monterey Bay Coastal Ocean Microbial Observatory environmental clone sequencing.</title>
        <authorList>
            <person name="DeLong E.F."/>
        </authorList>
    </citation>
    <scope>NUCLEOTIDE SEQUENCE</scope>
</reference>
<evidence type="ECO:0000256" key="5">
    <source>
        <dbReference type="ARBA" id="ARBA00023172"/>
    </source>
</evidence>
<accession>Q6SEX0</accession>
<keyword evidence="4 6" id="KW-0238">DNA-binding</keyword>
<dbReference type="Pfam" id="PF00872">
    <property type="entry name" value="Transposase_mut"/>
    <property type="match status" value="1"/>
</dbReference>
<gene>
    <name evidence="7" type="ORF">MBMO_EBAC080-L028H02.118</name>
</gene>
<evidence type="ECO:0000256" key="6">
    <source>
        <dbReference type="RuleBase" id="RU365089"/>
    </source>
</evidence>
<name>Q6SEX0_9BACT</name>
<reference evidence="7" key="1">
    <citation type="submission" date="2003-11" db="EMBL/GenBank/DDBJ databases">
        <authorList>
            <person name="Heidelberg J.F."/>
            <person name="Eisen J.A."/>
            <person name="Nelson W.C."/>
            <person name="DeLong E.F."/>
        </authorList>
    </citation>
    <scope>NUCLEOTIDE SEQUENCE</scope>
</reference>
<dbReference type="GO" id="GO:0003677">
    <property type="term" value="F:DNA binding"/>
    <property type="evidence" value="ECO:0007669"/>
    <property type="project" value="UniProtKB-UniRule"/>
</dbReference>
<evidence type="ECO:0000256" key="4">
    <source>
        <dbReference type="ARBA" id="ARBA00023125"/>
    </source>
</evidence>